<dbReference type="EMBL" id="KI660154">
    <property type="protein sequence ID" value="ETN77740.1"/>
    <property type="molecule type" value="Genomic_DNA"/>
</dbReference>
<accession>W2T6W2</accession>
<evidence type="ECO:0000313" key="1">
    <source>
        <dbReference type="EMBL" id="ETN77740.1"/>
    </source>
</evidence>
<dbReference type="KEGG" id="nai:NECAME_10832"/>
<name>W2T6W2_NECAM</name>
<proteinExistence type="predicted"/>
<sequence>MKPVKLCGKKFCGYLGQNRVLGEGVNKKKDGKKVKEHVVRADVEMTTNRKALWGNRKLCPKGDRQDNDHWVSSNKYLIEQSTK</sequence>
<protein>
    <submittedName>
        <fullName evidence="1">Uncharacterized protein</fullName>
    </submittedName>
</protein>
<reference evidence="2" key="1">
    <citation type="journal article" date="2014" name="Nat. Genet.">
        <title>Genome of the human hookworm Necator americanus.</title>
        <authorList>
            <person name="Tang Y.T."/>
            <person name="Gao X."/>
            <person name="Rosa B.A."/>
            <person name="Abubucker S."/>
            <person name="Hallsworth-Pepin K."/>
            <person name="Martin J."/>
            <person name="Tyagi R."/>
            <person name="Heizer E."/>
            <person name="Zhang X."/>
            <person name="Bhonagiri-Palsikar V."/>
            <person name="Minx P."/>
            <person name="Warren W.C."/>
            <person name="Wang Q."/>
            <person name="Zhan B."/>
            <person name="Hotez P.J."/>
            <person name="Sternberg P.W."/>
            <person name="Dougall A."/>
            <person name="Gaze S.T."/>
            <person name="Mulvenna J."/>
            <person name="Sotillo J."/>
            <person name="Ranganathan S."/>
            <person name="Rabelo E.M."/>
            <person name="Wilson R.K."/>
            <person name="Felgner P.L."/>
            <person name="Bethony J."/>
            <person name="Hawdon J.M."/>
            <person name="Gasser R.B."/>
            <person name="Loukas A."/>
            <person name="Mitreva M."/>
        </authorList>
    </citation>
    <scope>NUCLEOTIDE SEQUENCE [LARGE SCALE GENOMIC DNA]</scope>
</reference>
<organism evidence="1 2">
    <name type="scientific">Necator americanus</name>
    <name type="common">Human hookworm</name>
    <dbReference type="NCBI Taxonomy" id="51031"/>
    <lineage>
        <taxon>Eukaryota</taxon>
        <taxon>Metazoa</taxon>
        <taxon>Ecdysozoa</taxon>
        <taxon>Nematoda</taxon>
        <taxon>Chromadorea</taxon>
        <taxon>Rhabditida</taxon>
        <taxon>Rhabditina</taxon>
        <taxon>Rhabditomorpha</taxon>
        <taxon>Strongyloidea</taxon>
        <taxon>Ancylostomatidae</taxon>
        <taxon>Bunostominae</taxon>
        <taxon>Necator</taxon>
    </lineage>
</organism>
<dbReference type="AlphaFoldDB" id="W2T6W2"/>
<gene>
    <name evidence="1" type="ORF">NECAME_10832</name>
</gene>
<dbReference type="Proteomes" id="UP000053676">
    <property type="component" value="Unassembled WGS sequence"/>
</dbReference>
<keyword evidence="2" id="KW-1185">Reference proteome</keyword>
<evidence type="ECO:0000313" key="2">
    <source>
        <dbReference type="Proteomes" id="UP000053676"/>
    </source>
</evidence>